<keyword evidence="3" id="KW-1185">Reference proteome</keyword>
<feature type="region of interest" description="Disordered" evidence="1">
    <location>
        <begin position="78"/>
        <end position="116"/>
    </location>
</feature>
<dbReference type="AlphaFoldDB" id="A0A0K1PVZ0"/>
<sequence>MAASLRTDVIVRSRQGARPTVPLVRGDVALGLPMRPGELPMRVESFRCVRESFRRGAEAIDARGRRSHAGWCVILRGNDATSTRRRAPPSAATRKRRNEGQFRDGDRLLGAAEASG</sequence>
<dbReference type="KEGG" id="llu:AKJ09_03953"/>
<organism evidence="2 3">
    <name type="scientific">Labilithrix luteola</name>
    <dbReference type="NCBI Taxonomy" id="1391654"/>
    <lineage>
        <taxon>Bacteria</taxon>
        <taxon>Pseudomonadati</taxon>
        <taxon>Myxococcota</taxon>
        <taxon>Polyangia</taxon>
        <taxon>Polyangiales</taxon>
        <taxon>Labilitrichaceae</taxon>
        <taxon>Labilithrix</taxon>
    </lineage>
</organism>
<protein>
    <submittedName>
        <fullName evidence="2">Uncharacterized protein</fullName>
    </submittedName>
</protein>
<feature type="compositionally biased region" description="Basic residues" evidence="1">
    <location>
        <begin position="83"/>
        <end position="97"/>
    </location>
</feature>
<dbReference type="EMBL" id="CP012333">
    <property type="protein sequence ID" value="AKU97289.1"/>
    <property type="molecule type" value="Genomic_DNA"/>
</dbReference>
<proteinExistence type="predicted"/>
<reference evidence="2 3" key="1">
    <citation type="submission" date="2015-08" db="EMBL/GenBank/DDBJ databases">
        <authorList>
            <person name="Babu N.S."/>
            <person name="Beckwith C.J."/>
            <person name="Beseler K.G."/>
            <person name="Brison A."/>
            <person name="Carone J.V."/>
            <person name="Caskin T.P."/>
            <person name="Diamond M."/>
            <person name="Durham M.E."/>
            <person name="Foxe J.M."/>
            <person name="Go M."/>
            <person name="Henderson B.A."/>
            <person name="Jones I.B."/>
            <person name="McGettigan J.A."/>
            <person name="Micheletti S.J."/>
            <person name="Nasrallah M.E."/>
            <person name="Ortiz D."/>
            <person name="Piller C.R."/>
            <person name="Privatt S.R."/>
            <person name="Schneider S.L."/>
            <person name="Sharp S."/>
            <person name="Smith T.C."/>
            <person name="Stanton J.D."/>
            <person name="Ullery H.E."/>
            <person name="Wilson R.J."/>
            <person name="Serrano M.G."/>
            <person name="Buck G."/>
            <person name="Lee V."/>
            <person name="Wang Y."/>
            <person name="Carvalho R."/>
            <person name="Voegtly L."/>
            <person name="Shi R."/>
            <person name="Duckworth R."/>
            <person name="Johnson A."/>
            <person name="Loviza R."/>
            <person name="Walstead R."/>
            <person name="Shah Z."/>
            <person name="Kiflezghi M."/>
            <person name="Wade K."/>
            <person name="Ball S.L."/>
            <person name="Bradley K.W."/>
            <person name="Asai D.J."/>
            <person name="Bowman C.A."/>
            <person name="Russell D.A."/>
            <person name="Pope W.H."/>
            <person name="Jacobs-Sera D."/>
            <person name="Hendrix R.W."/>
            <person name="Hatfull G.F."/>
        </authorList>
    </citation>
    <scope>NUCLEOTIDE SEQUENCE [LARGE SCALE GENOMIC DNA]</scope>
    <source>
        <strain evidence="2 3">DSM 27648</strain>
    </source>
</reference>
<dbReference type="Proteomes" id="UP000064967">
    <property type="component" value="Chromosome"/>
</dbReference>
<gene>
    <name evidence="2" type="ORF">AKJ09_03953</name>
</gene>
<feature type="compositionally biased region" description="Basic and acidic residues" evidence="1">
    <location>
        <begin position="98"/>
        <end position="107"/>
    </location>
</feature>
<dbReference type="STRING" id="1391654.AKJ09_03953"/>
<evidence type="ECO:0000313" key="3">
    <source>
        <dbReference type="Proteomes" id="UP000064967"/>
    </source>
</evidence>
<accession>A0A0K1PVZ0</accession>
<evidence type="ECO:0000256" key="1">
    <source>
        <dbReference type="SAM" id="MobiDB-lite"/>
    </source>
</evidence>
<evidence type="ECO:0000313" key="2">
    <source>
        <dbReference type="EMBL" id="AKU97289.1"/>
    </source>
</evidence>
<name>A0A0K1PVZ0_9BACT</name>